<feature type="compositionally biased region" description="Gly residues" evidence="13">
    <location>
        <begin position="554"/>
        <end position="564"/>
    </location>
</feature>
<comment type="subunit">
    <text evidence="2">Component of the EKC/KEOPS complex composed of at least BUD32, CGI121, GON7, KAE1 and PCC1; the whole complex dimerizes.</text>
</comment>
<dbReference type="InterPro" id="IPR000719">
    <property type="entry name" value="Prot_kinase_dom"/>
</dbReference>
<dbReference type="EMBL" id="MCFJ01000025">
    <property type="protein sequence ID" value="ORY55901.1"/>
    <property type="molecule type" value="Genomic_DNA"/>
</dbReference>
<dbReference type="GO" id="GO:0005524">
    <property type="term" value="F:ATP binding"/>
    <property type="evidence" value="ECO:0007669"/>
    <property type="project" value="UniProtKB-KW"/>
</dbReference>
<dbReference type="PROSITE" id="PS00109">
    <property type="entry name" value="PROTEIN_KINASE_TYR"/>
    <property type="match status" value="1"/>
</dbReference>
<keyword evidence="16" id="KW-1185">Reference proteome</keyword>
<feature type="region of interest" description="Disordered" evidence="13">
    <location>
        <begin position="1"/>
        <end position="26"/>
    </location>
</feature>
<feature type="region of interest" description="Disordered" evidence="13">
    <location>
        <begin position="503"/>
        <end position="564"/>
    </location>
</feature>
<evidence type="ECO:0000256" key="9">
    <source>
        <dbReference type="ARBA" id="ARBA00030980"/>
    </source>
</evidence>
<feature type="domain" description="Protein kinase" evidence="14">
    <location>
        <begin position="234"/>
        <end position="493"/>
    </location>
</feature>
<gene>
    <name evidence="15" type="ORF">BCR38DRAFT_490908</name>
</gene>
<keyword evidence="6" id="KW-0723">Serine/threonine-protein kinase</keyword>
<sequence length="564" mass="61841">MSFSTQVASEDGDESGRFATLSPDNQAAQDALRDVVNSLREDGGDDGYQSSFIEEAAPASGPNSQAPNYQFVLSFDQFPGGPDGSWEFGAGSSAGFYRDVDLLLCPLRALDSLDDAPTDDRINPTIGLISLHPKSGSFLLEAMSEKHPITYLSGDGNTDTVLHHGQTSVLHMTRNRFRFGPFQYLLEFHTQHESRFVAARNRYIADNILPHGGMDIYPQLDPLPRQGHHRVRDSVFHRTMAYGAFGMVKSGVHMRTGDAVAIKTLHCKARQIPSVRNELNLAASFTPDTIGIIPTFDTWCEHGLSPPCFGTAIEDVHLAMPLARYDFDSTPWADVDPKTRLGLFHQTLQGLEAIHDAGIMHRDISPRNLLVLSLDPPEASICDFGKALRSGKGHDTTIGPIDTVAPEVWTSKERGYSNAIDIWSLAYTWLCSLQRPTNLRHNAKTDLQRHKKLIATLLACDISPALRNLMRDMLSFDPRDRPTATEALVHELWEEIEELQAGSPELGLRHPEIPAKKRPRLDDASASADLGPLAKSHKMVASLPDTLPWTSGSGSAGEGGNDGG</sequence>
<comment type="function">
    <text evidence="1">Component of the EKC/KEOPS complex that is required for the formation of a threonylcarbamoyl group on adenosine at position 37 (t(6)A37) in tRNAs that read codons beginning with adenine. The complex is probably involved in the transfer of the threonylcarbamoyl moiety of threonylcarbamoyl-AMP (TC-AMP) to the N6 group of A37. BUD32 has ATPase activity in the context of the EKC/KEOPS complex and likely plays a supporting role to the catalytic subunit KAE1. The EKC/KEOPS complex also promotes both telomere uncapping and telomere elongation. The complex is required for efficient recruitment of transcriptional coactivators.</text>
</comment>
<evidence type="ECO:0000256" key="8">
    <source>
        <dbReference type="ARBA" id="ARBA00022840"/>
    </source>
</evidence>
<dbReference type="PANTHER" id="PTHR24055">
    <property type="entry name" value="MITOGEN-ACTIVATED PROTEIN KINASE"/>
    <property type="match status" value="1"/>
</dbReference>
<accession>A0A1Y2D9G6</accession>
<protein>
    <recommendedName>
        <fullName evidence="5">EKC/KEOPS complex subunit BUD32</fullName>
        <ecNumber evidence="3">2.7.11.1</ecNumber>
    </recommendedName>
    <alternativeName>
        <fullName evidence="9 10">Atypical Serine/threonine protein kinase BUD32</fullName>
    </alternativeName>
    <alternativeName>
        <fullName evidence="4">EKC/KEOPS complex subunit bud32</fullName>
    </alternativeName>
</protein>
<evidence type="ECO:0000256" key="3">
    <source>
        <dbReference type="ARBA" id="ARBA00012513"/>
    </source>
</evidence>
<dbReference type="RefSeq" id="XP_040709853.1">
    <property type="nucleotide sequence ID" value="XM_040864590.1"/>
</dbReference>
<comment type="caution">
    <text evidence="15">The sequence shown here is derived from an EMBL/GenBank/DDBJ whole genome shotgun (WGS) entry which is preliminary data.</text>
</comment>
<comment type="catalytic activity">
    <reaction evidence="11">
        <text>L-threonyl-[protein] + ATP = O-phospho-L-threonyl-[protein] + ADP + H(+)</text>
        <dbReference type="Rhea" id="RHEA:46608"/>
        <dbReference type="Rhea" id="RHEA-COMP:11060"/>
        <dbReference type="Rhea" id="RHEA-COMP:11605"/>
        <dbReference type="ChEBI" id="CHEBI:15378"/>
        <dbReference type="ChEBI" id="CHEBI:30013"/>
        <dbReference type="ChEBI" id="CHEBI:30616"/>
        <dbReference type="ChEBI" id="CHEBI:61977"/>
        <dbReference type="ChEBI" id="CHEBI:456216"/>
        <dbReference type="EC" id="2.7.11.1"/>
    </reaction>
</comment>
<evidence type="ECO:0000256" key="12">
    <source>
        <dbReference type="ARBA" id="ARBA00048679"/>
    </source>
</evidence>
<evidence type="ECO:0000256" key="4">
    <source>
        <dbReference type="ARBA" id="ARBA00013948"/>
    </source>
</evidence>
<dbReference type="SUPFAM" id="SSF56112">
    <property type="entry name" value="Protein kinase-like (PK-like)"/>
    <property type="match status" value="1"/>
</dbReference>
<keyword evidence="15" id="KW-0418">Kinase</keyword>
<proteinExistence type="predicted"/>
<evidence type="ECO:0000259" key="14">
    <source>
        <dbReference type="PROSITE" id="PS50011"/>
    </source>
</evidence>
<dbReference type="GO" id="GO:0004674">
    <property type="term" value="F:protein serine/threonine kinase activity"/>
    <property type="evidence" value="ECO:0007669"/>
    <property type="project" value="UniProtKB-KW"/>
</dbReference>
<dbReference type="AlphaFoldDB" id="A0A1Y2D9G6"/>
<evidence type="ECO:0000256" key="1">
    <source>
        <dbReference type="ARBA" id="ARBA00003747"/>
    </source>
</evidence>
<dbReference type="InterPro" id="IPR050117">
    <property type="entry name" value="MAPK"/>
</dbReference>
<dbReference type="Proteomes" id="UP000193689">
    <property type="component" value="Unassembled WGS sequence"/>
</dbReference>
<keyword evidence="7" id="KW-0547">Nucleotide-binding</keyword>
<dbReference type="EC" id="2.7.11.1" evidence="3"/>
<organism evidence="15 16">
    <name type="scientific">Pseudomassariella vexata</name>
    <dbReference type="NCBI Taxonomy" id="1141098"/>
    <lineage>
        <taxon>Eukaryota</taxon>
        <taxon>Fungi</taxon>
        <taxon>Dikarya</taxon>
        <taxon>Ascomycota</taxon>
        <taxon>Pezizomycotina</taxon>
        <taxon>Sordariomycetes</taxon>
        <taxon>Xylariomycetidae</taxon>
        <taxon>Amphisphaeriales</taxon>
        <taxon>Pseudomassariaceae</taxon>
        <taxon>Pseudomassariella</taxon>
    </lineage>
</organism>
<dbReference type="STRING" id="1141098.A0A1Y2D9G6"/>
<evidence type="ECO:0000256" key="11">
    <source>
        <dbReference type="ARBA" id="ARBA00047899"/>
    </source>
</evidence>
<dbReference type="PROSITE" id="PS50011">
    <property type="entry name" value="PROTEIN_KINASE_DOM"/>
    <property type="match status" value="1"/>
</dbReference>
<evidence type="ECO:0000256" key="7">
    <source>
        <dbReference type="ARBA" id="ARBA00022741"/>
    </source>
</evidence>
<dbReference type="Gene3D" id="1.10.510.10">
    <property type="entry name" value="Transferase(Phosphotransferase) domain 1"/>
    <property type="match status" value="1"/>
</dbReference>
<evidence type="ECO:0000256" key="6">
    <source>
        <dbReference type="ARBA" id="ARBA00022527"/>
    </source>
</evidence>
<feature type="compositionally biased region" description="Basic and acidic residues" evidence="13">
    <location>
        <begin position="507"/>
        <end position="523"/>
    </location>
</feature>
<dbReference type="Pfam" id="PF00069">
    <property type="entry name" value="Pkinase"/>
    <property type="match status" value="1"/>
</dbReference>
<dbReference type="GeneID" id="63780802"/>
<evidence type="ECO:0000256" key="2">
    <source>
        <dbReference type="ARBA" id="ARBA00011534"/>
    </source>
</evidence>
<evidence type="ECO:0000256" key="5">
    <source>
        <dbReference type="ARBA" id="ARBA00019973"/>
    </source>
</evidence>
<dbReference type="OrthoDB" id="5979581at2759"/>
<evidence type="ECO:0000256" key="13">
    <source>
        <dbReference type="SAM" id="MobiDB-lite"/>
    </source>
</evidence>
<evidence type="ECO:0000256" key="10">
    <source>
        <dbReference type="ARBA" id="ARBA00033194"/>
    </source>
</evidence>
<evidence type="ECO:0000313" key="15">
    <source>
        <dbReference type="EMBL" id="ORY55901.1"/>
    </source>
</evidence>
<dbReference type="CDD" id="cd00180">
    <property type="entry name" value="PKc"/>
    <property type="match status" value="1"/>
</dbReference>
<reference evidence="15 16" key="1">
    <citation type="submission" date="2016-07" db="EMBL/GenBank/DDBJ databases">
        <title>Pervasive Adenine N6-methylation of Active Genes in Fungi.</title>
        <authorList>
            <consortium name="DOE Joint Genome Institute"/>
            <person name="Mondo S.J."/>
            <person name="Dannebaum R.O."/>
            <person name="Kuo R.C."/>
            <person name="Labutti K."/>
            <person name="Haridas S."/>
            <person name="Kuo A."/>
            <person name="Salamov A."/>
            <person name="Ahrendt S.R."/>
            <person name="Lipzen A."/>
            <person name="Sullivan W."/>
            <person name="Andreopoulos W.B."/>
            <person name="Clum A."/>
            <person name="Lindquist E."/>
            <person name="Daum C."/>
            <person name="Ramamoorthy G.K."/>
            <person name="Gryganskyi A."/>
            <person name="Culley D."/>
            <person name="Magnuson J.K."/>
            <person name="James T.Y."/>
            <person name="O'Malley M.A."/>
            <person name="Stajich J.E."/>
            <person name="Spatafora J.W."/>
            <person name="Visel A."/>
            <person name="Grigoriev I.V."/>
        </authorList>
    </citation>
    <scope>NUCLEOTIDE SEQUENCE [LARGE SCALE GENOMIC DNA]</scope>
    <source>
        <strain evidence="15 16">CBS 129021</strain>
    </source>
</reference>
<evidence type="ECO:0000313" key="16">
    <source>
        <dbReference type="Proteomes" id="UP000193689"/>
    </source>
</evidence>
<name>A0A1Y2D9G6_9PEZI</name>
<keyword evidence="8" id="KW-0067">ATP-binding</keyword>
<comment type="catalytic activity">
    <reaction evidence="12">
        <text>L-seryl-[protein] + ATP = O-phospho-L-seryl-[protein] + ADP + H(+)</text>
        <dbReference type="Rhea" id="RHEA:17989"/>
        <dbReference type="Rhea" id="RHEA-COMP:9863"/>
        <dbReference type="Rhea" id="RHEA-COMP:11604"/>
        <dbReference type="ChEBI" id="CHEBI:15378"/>
        <dbReference type="ChEBI" id="CHEBI:29999"/>
        <dbReference type="ChEBI" id="CHEBI:30616"/>
        <dbReference type="ChEBI" id="CHEBI:83421"/>
        <dbReference type="ChEBI" id="CHEBI:456216"/>
        <dbReference type="EC" id="2.7.11.1"/>
    </reaction>
</comment>
<dbReference type="InParanoid" id="A0A1Y2D9G6"/>
<dbReference type="InterPro" id="IPR008266">
    <property type="entry name" value="Tyr_kinase_AS"/>
</dbReference>
<keyword evidence="15" id="KW-0808">Transferase</keyword>
<dbReference type="InterPro" id="IPR011009">
    <property type="entry name" value="Kinase-like_dom_sf"/>
</dbReference>